<feature type="active site" description="Proton acceptor" evidence="4">
    <location>
        <position position="76"/>
    </location>
</feature>
<feature type="site" description="Important for substrate specificity" evidence="4">
    <location>
        <position position="162"/>
    </location>
</feature>
<comment type="subcellular location">
    <subcellularLocation>
        <location evidence="4">Cytoplasm</location>
    </subcellularLocation>
</comment>
<evidence type="ECO:0000256" key="3">
    <source>
        <dbReference type="ARBA" id="ARBA00023080"/>
    </source>
</evidence>
<dbReference type="EC" id="3.6.1.-" evidence="4"/>
<dbReference type="Proteomes" id="UP000231987">
    <property type="component" value="Unassembled WGS sequence"/>
</dbReference>
<dbReference type="EMBL" id="NJGD01000007">
    <property type="protein sequence ID" value="PJR14082.1"/>
    <property type="molecule type" value="Genomic_DNA"/>
</dbReference>
<proteinExistence type="inferred from homology"/>
<dbReference type="GO" id="GO:0005737">
    <property type="term" value="C:cytoplasm"/>
    <property type="evidence" value="ECO:0007669"/>
    <property type="project" value="UniProtKB-SubCell"/>
</dbReference>
<evidence type="ECO:0000313" key="6">
    <source>
        <dbReference type="Proteomes" id="UP000231987"/>
    </source>
</evidence>
<evidence type="ECO:0000256" key="1">
    <source>
        <dbReference type="ARBA" id="ARBA00001968"/>
    </source>
</evidence>
<keyword evidence="4" id="KW-0963">Cytoplasm</keyword>
<evidence type="ECO:0000256" key="2">
    <source>
        <dbReference type="ARBA" id="ARBA00022801"/>
    </source>
</evidence>
<dbReference type="HAMAP" id="MF_00528">
    <property type="entry name" value="Maf"/>
    <property type="match status" value="1"/>
</dbReference>
<name>A0A2J0Z0N9_RHIML</name>
<dbReference type="CDD" id="cd00555">
    <property type="entry name" value="Maf"/>
    <property type="match status" value="1"/>
</dbReference>
<comment type="function">
    <text evidence="4">Nucleoside triphosphate pyrophosphatase that hydrolyzes 7-methyl-GTP (m(7)GTP). May have a dual role in cell division arrest and in preventing the incorporation of modified nucleotides into cellular nucleic acids.</text>
</comment>
<feature type="site" description="Important for substrate specificity" evidence="4">
    <location>
        <position position="13"/>
    </location>
</feature>
<organism evidence="5 6">
    <name type="scientific">Rhizobium meliloti</name>
    <name type="common">Ensifer meliloti</name>
    <name type="synonym">Sinorhizobium meliloti</name>
    <dbReference type="NCBI Taxonomy" id="382"/>
    <lineage>
        <taxon>Bacteria</taxon>
        <taxon>Pseudomonadati</taxon>
        <taxon>Pseudomonadota</taxon>
        <taxon>Alphaproteobacteria</taxon>
        <taxon>Hyphomicrobiales</taxon>
        <taxon>Rhizobiaceae</taxon>
        <taxon>Sinorhizobium/Ensifer group</taxon>
        <taxon>Sinorhizobium</taxon>
    </lineage>
</organism>
<comment type="cofactor">
    <cofactor evidence="1 4">
        <name>a divalent metal cation</name>
        <dbReference type="ChEBI" id="CHEBI:60240"/>
    </cofactor>
</comment>
<dbReference type="PANTHER" id="PTHR43213:SF5">
    <property type="entry name" value="BIFUNCTIONAL DTTP_UTP PYROPHOSPHATASE_METHYLTRANSFERASE PROTEIN-RELATED"/>
    <property type="match status" value="1"/>
</dbReference>
<reference evidence="5 6" key="1">
    <citation type="submission" date="2017-06" db="EMBL/GenBank/DDBJ databases">
        <title>Ensifer strains isolated from leguminous trees and herbs display diverse denitrification phenotypes with some acting as strong N2O sinks.</title>
        <authorList>
            <person name="Woliy K."/>
            <person name="Mania D."/>
            <person name="Bakken L.R."/>
            <person name="Frostegard A."/>
        </authorList>
    </citation>
    <scope>NUCLEOTIDE SEQUENCE [LARGE SCALE GENOMIC DNA]</scope>
    <source>
        <strain evidence="5 6">AC50a</strain>
    </source>
</reference>
<dbReference type="Pfam" id="PF02545">
    <property type="entry name" value="Maf"/>
    <property type="match status" value="1"/>
</dbReference>
<sequence length="199" mass="21422">MKPLLVLASASPFRRTLLANAGLAFEARAAAIDERALEQPLEASGASPADVALALAEAKGKDVARHFPNALVIGSDQTMSLGTRVYHKPRDMTEAAEHLRSLSGRTHSLNSAIVLVRGDEVVWRHVSTAKMTVRPLSDGFIDRHLARVGEKALTSVGAYQLEGEGIQLFETIEGDYFTILGLPMLPLLSKLRELGAIDA</sequence>
<evidence type="ECO:0000256" key="4">
    <source>
        <dbReference type="HAMAP-Rule" id="MF_00528"/>
    </source>
</evidence>
<evidence type="ECO:0000313" key="5">
    <source>
        <dbReference type="EMBL" id="PJR14082.1"/>
    </source>
</evidence>
<dbReference type="SUPFAM" id="SSF52972">
    <property type="entry name" value="ITPase-like"/>
    <property type="match status" value="1"/>
</dbReference>
<gene>
    <name evidence="5" type="primary">maf</name>
    <name evidence="5" type="ORF">CEJ86_16885</name>
</gene>
<comment type="catalytic activity">
    <reaction evidence="4">
        <text>N(7)-methyl-GTP + H2O = N(7)-methyl-GMP + diphosphate + H(+)</text>
        <dbReference type="Rhea" id="RHEA:58744"/>
        <dbReference type="ChEBI" id="CHEBI:15377"/>
        <dbReference type="ChEBI" id="CHEBI:15378"/>
        <dbReference type="ChEBI" id="CHEBI:33019"/>
        <dbReference type="ChEBI" id="CHEBI:58285"/>
        <dbReference type="ChEBI" id="CHEBI:87133"/>
    </reaction>
</comment>
<dbReference type="GO" id="GO:0047429">
    <property type="term" value="F:nucleoside triphosphate diphosphatase activity"/>
    <property type="evidence" value="ECO:0007669"/>
    <property type="project" value="InterPro"/>
</dbReference>
<protein>
    <recommendedName>
        <fullName evidence="4">7-methyl-GTP pyrophosphatase</fullName>
        <shortName evidence="4">m(7)GTP pyrophosphatase</shortName>
        <ecNumber evidence="4">3.6.1.-</ecNumber>
    </recommendedName>
</protein>
<comment type="similarity">
    <text evidence="4">Belongs to the Maf family. YceF subfamily.</text>
</comment>
<dbReference type="RefSeq" id="WP_100672628.1">
    <property type="nucleotide sequence ID" value="NZ_NJGD01000007.1"/>
</dbReference>
<dbReference type="PIRSF" id="PIRSF006305">
    <property type="entry name" value="Maf"/>
    <property type="match status" value="1"/>
</dbReference>
<comment type="caution">
    <text evidence="4">Lacks conserved residue(s) required for the propagation of feature annotation.</text>
</comment>
<feature type="site" description="Important for substrate specificity" evidence="4">
    <location>
        <position position="77"/>
    </location>
</feature>
<dbReference type="PANTHER" id="PTHR43213">
    <property type="entry name" value="BIFUNCTIONAL DTTP/UTP PYROPHOSPHATASE/METHYLTRANSFERASE PROTEIN-RELATED"/>
    <property type="match status" value="1"/>
</dbReference>
<comment type="caution">
    <text evidence="5">The sequence shown here is derived from an EMBL/GenBank/DDBJ whole genome shotgun (WGS) entry which is preliminary data.</text>
</comment>
<accession>A0A2J0Z0N9</accession>
<dbReference type="GO" id="GO:0009117">
    <property type="term" value="P:nucleotide metabolic process"/>
    <property type="evidence" value="ECO:0007669"/>
    <property type="project" value="UniProtKB-KW"/>
</dbReference>
<dbReference type="AlphaFoldDB" id="A0A2J0Z0N9"/>
<keyword evidence="3 4" id="KW-0546">Nucleotide metabolism</keyword>
<keyword evidence="2 4" id="KW-0378">Hydrolase</keyword>
<dbReference type="InterPro" id="IPR003697">
    <property type="entry name" value="Maf-like"/>
</dbReference>
<dbReference type="InterPro" id="IPR029001">
    <property type="entry name" value="ITPase-like_fam"/>
</dbReference>
<dbReference type="Gene3D" id="3.90.950.10">
    <property type="match status" value="1"/>
</dbReference>
<dbReference type="NCBIfam" id="TIGR00172">
    <property type="entry name" value="maf"/>
    <property type="match status" value="1"/>
</dbReference>
<dbReference type="NCBIfam" id="NF002690">
    <property type="entry name" value="PRK02478.1"/>
    <property type="match status" value="1"/>
</dbReference>